<dbReference type="SUPFAM" id="SSF48452">
    <property type="entry name" value="TPR-like"/>
    <property type="match status" value="1"/>
</dbReference>
<evidence type="ECO:0008006" key="12">
    <source>
        <dbReference type="Google" id="ProtNLM"/>
    </source>
</evidence>
<dbReference type="PANTHER" id="PTHR15696:SF7">
    <property type="entry name" value="NONSENSE-MEDIATED MRNA DECAY FACTOR"/>
    <property type="match status" value="1"/>
</dbReference>
<dbReference type="InterPro" id="IPR002716">
    <property type="entry name" value="PIN_dom"/>
</dbReference>
<dbReference type="GO" id="GO:0070034">
    <property type="term" value="F:telomerase RNA binding"/>
    <property type="evidence" value="ECO:0007669"/>
    <property type="project" value="TreeGrafter"/>
</dbReference>
<dbReference type="EMBL" id="JARPUR010000002">
    <property type="protein sequence ID" value="KAK4881716.1"/>
    <property type="molecule type" value="Genomic_DNA"/>
</dbReference>
<feature type="compositionally biased region" description="Acidic residues" evidence="6">
    <location>
        <begin position="443"/>
        <end position="455"/>
    </location>
</feature>
<organism evidence="10 11">
    <name type="scientific">Aquatica leii</name>
    <dbReference type="NCBI Taxonomy" id="1421715"/>
    <lineage>
        <taxon>Eukaryota</taxon>
        <taxon>Metazoa</taxon>
        <taxon>Ecdysozoa</taxon>
        <taxon>Arthropoda</taxon>
        <taxon>Hexapoda</taxon>
        <taxon>Insecta</taxon>
        <taxon>Pterygota</taxon>
        <taxon>Neoptera</taxon>
        <taxon>Endopterygota</taxon>
        <taxon>Coleoptera</taxon>
        <taxon>Polyphaga</taxon>
        <taxon>Elateriformia</taxon>
        <taxon>Elateroidea</taxon>
        <taxon>Lampyridae</taxon>
        <taxon>Luciolinae</taxon>
        <taxon>Aquatica</taxon>
    </lineage>
</organism>
<dbReference type="InterPro" id="IPR045153">
    <property type="entry name" value="Est1/Ebs1-like"/>
</dbReference>
<comment type="subcellular location">
    <subcellularLocation>
        <location evidence="2">Cytoplasm</location>
    </subcellularLocation>
    <subcellularLocation>
        <location evidence="1">Nucleus</location>
    </subcellularLocation>
</comment>
<keyword evidence="4" id="KW-0866">Nonsense-mediated mRNA decay</keyword>
<evidence type="ECO:0000256" key="1">
    <source>
        <dbReference type="ARBA" id="ARBA00004123"/>
    </source>
</evidence>
<gene>
    <name evidence="10" type="ORF">RN001_005035</name>
</gene>
<dbReference type="Pfam" id="PF10374">
    <property type="entry name" value="EST1"/>
    <property type="match status" value="1"/>
</dbReference>
<feature type="region of interest" description="Disordered" evidence="6">
    <location>
        <begin position="415"/>
        <end position="492"/>
    </location>
</feature>
<dbReference type="PANTHER" id="PTHR15696">
    <property type="entry name" value="SMG-7 SUPPRESSOR WITH MORPHOLOGICAL EFFECT ON GENITALIA PROTEIN 7"/>
    <property type="match status" value="1"/>
</dbReference>
<evidence type="ECO:0000259" key="8">
    <source>
        <dbReference type="Pfam" id="PF10374"/>
    </source>
</evidence>
<dbReference type="GO" id="GO:0005697">
    <property type="term" value="C:telomerase holoenzyme complex"/>
    <property type="evidence" value="ECO:0007669"/>
    <property type="project" value="TreeGrafter"/>
</dbReference>
<reference evidence="11" key="1">
    <citation type="submission" date="2023-01" db="EMBL/GenBank/DDBJ databases">
        <title>Key to firefly adult light organ development and bioluminescence: homeobox transcription factors regulate luciferase expression and transportation to peroxisome.</title>
        <authorList>
            <person name="Fu X."/>
        </authorList>
    </citation>
    <scope>NUCLEOTIDE SEQUENCE [LARGE SCALE GENOMIC DNA]</scope>
</reference>
<dbReference type="GO" id="GO:0000184">
    <property type="term" value="P:nuclear-transcribed mRNA catabolic process, nonsense-mediated decay"/>
    <property type="evidence" value="ECO:0007669"/>
    <property type="project" value="UniProtKB-KW"/>
</dbReference>
<evidence type="ECO:0000256" key="4">
    <source>
        <dbReference type="ARBA" id="ARBA00023161"/>
    </source>
</evidence>
<sequence>MKKSCNPNDNHQEGQEQSKKLYRSISESARRLDDAHSCSKYVGDLFSPAVQIQRSRFQEYCERLIFSDPVLFGRKAEELLWRKCYYDVISMAKKLKRKEYTPQEVCNIETHINAGVGHYHHFISRLQYQYQLDVKDVVDFAIFKANLKRSSTITLKPEQLDWAKQSIHRCLIYLGDLNRYKLEIYPNWDPGLSIRCYLKAIHYKPDYGIPHNQLGTLASNQNRILDAVYHYICCLSCKFTFDGTENNLSRLFDKNSRVLEEFPIESRNNDSIIQLEPVDHIKRLIARFLFLVEVWYFNKKFSDVYVLCHQTNVDLQECLLYSKPVTIDSDDIPTDVDSIDTDSISSPAYLSDDMVFKIVVVCLLCISKLQKMHTTQVPTIIAFTLAVYSQLLQIVTDHIHDNLLPRIPNEDHFKVNGLKDPNWKSNSAKNKVRRRRKKRLTSEDSDISEPEEDETNSNSDLSLGGSEDEFVVSSSDNESVEDVNTINKGKSEKNLKKLSSDATEKLNNNNNNKNKSYKELGFKVRKINPNIMLDIIAEEKLLLSIKILSDWFISDQDIVKSCGKSTRSLLKQIVQLINFLNINFDDELLAIKFSPEQLEEERFVLAEDIALRGITMGPENDINWEHAQCKNVLAKEEALIRMSRLVAFGHSLVKIEETGISFDNQLQQFTIQDIEIEEVNGIDLLLGDSALVGNGNDNTITGIKVTDNNESLGQLSKMKHMGQLWLAAEVRALENRVKSKTSLSPYLVLDVDSLIQSTAIVKHLVNSKKFITVIPLAVVSALDDLKREKLEARDAIRWLELQFHHGNRFCRAQRPQERTSVPFIKYPKKKDKDLHTYIQIIECCHYFVQQQDAANLVTLLIGENTMSNSENSEVSYMGVAHSAGINVEIITGFYEKWRKNFKGKK</sequence>
<evidence type="ECO:0000256" key="6">
    <source>
        <dbReference type="SAM" id="MobiDB-lite"/>
    </source>
</evidence>
<dbReference type="InterPro" id="IPR018834">
    <property type="entry name" value="DNA/RNA-bd_Est1-type"/>
</dbReference>
<evidence type="ECO:0000256" key="3">
    <source>
        <dbReference type="ARBA" id="ARBA00022490"/>
    </source>
</evidence>
<dbReference type="FunFam" id="3.40.50.1010:FF:000033">
    <property type="entry name" value="Blast:Protein SMG5"/>
    <property type="match status" value="1"/>
</dbReference>
<accession>A0AAN7SAD4</accession>
<proteinExistence type="predicted"/>
<dbReference type="AlphaFoldDB" id="A0AAN7SAD4"/>
<comment type="caution">
    <text evidence="10">The sequence shown here is derived from an EMBL/GenBank/DDBJ whole genome shotgun (WGS) entry which is preliminary data.</text>
</comment>
<protein>
    <recommendedName>
        <fullName evidence="12">Protein SMG5</fullName>
    </recommendedName>
</protein>
<dbReference type="InterPro" id="IPR019458">
    <property type="entry name" value="Est1-like_N"/>
</dbReference>
<evidence type="ECO:0000313" key="10">
    <source>
        <dbReference type="EMBL" id="KAK4881716.1"/>
    </source>
</evidence>
<dbReference type="Gene3D" id="3.40.50.1010">
    <property type="entry name" value="5'-nuclease"/>
    <property type="match status" value="1"/>
</dbReference>
<dbReference type="Pfam" id="PF13638">
    <property type="entry name" value="PIN_4"/>
    <property type="match status" value="1"/>
</dbReference>
<feature type="domain" description="Telomerase activating protein Est1-like N-terminal" evidence="8">
    <location>
        <begin position="75"/>
        <end position="183"/>
    </location>
</feature>
<feature type="compositionally biased region" description="Basic residues" evidence="6">
    <location>
        <begin position="430"/>
        <end position="439"/>
    </location>
</feature>
<feature type="domain" description="DNA/RNA-binding" evidence="7">
    <location>
        <begin position="193"/>
        <end position="401"/>
    </location>
</feature>
<evidence type="ECO:0000256" key="2">
    <source>
        <dbReference type="ARBA" id="ARBA00004496"/>
    </source>
</evidence>
<keyword evidence="5" id="KW-0539">Nucleus</keyword>
<dbReference type="Gene3D" id="1.25.40.10">
    <property type="entry name" value="Tetratricopeptide repeat domain"/>
    <property type="match status" value="1"/>
</dbReference>
<name>A0AAN7SAD4_9COLE</name>
<evidence type="ECO:0000259" key="9">
    <source>
        <dbReference type="Pfam" id="PF13638"/>
    </source>
</evidence>
<evidence type="ECO:0000256" key="5">
    <source>
        <dbReference type="ARBA" id="ARBA00023242"/>
    </source>
</evidence>
<feature type="domain" description="PIN" evidence="9">
    <location>
        <begin position="747"/>
        <end position="856"/>
    </location>
</feature>
<evidence type="ECO:0000259" key="7">
    <source>
        <dbReference type="Pfam" id="PF10373"/>
    </source>
</evidence>
<dbReference type="Pfam" id="PF10373">
    <property type="entry name" value="EST1_DNA_bind"/>
    <property type="match status" value="1"/>
</dbReference>
<keyword evidence="3" id="KW-0963">Cytoplasm</keyword>
<evidence type="ECO:0000313" key="11">
    <source>
        <dbReference type="Proteomes" id="UP001353858"/>
    </source>
</evidence>
<dbReference type="GO" id="GO:0005737">
    <property type="term" value="C:cytoplasm"/>
    <property type="evidence" value="ECO:0007669"/>
    <property type="project" value="UniProtKB-SubCell"/>
</dbReference>
<keyword evidence="11" id="KW-1185">Reference proteome</keyword>
<dbReference type="CDD" id="cd09884">
    <property type="entry name" value="PIN_Smg5-like"/>
    <property type="match status" value="1"/>
</dbReference>
<dbReference type="Proteomes" id="UP001353858">
    <property type="component" value="Unassembled WGS sequence"/>
</dbReference>
<dbReference type="GO" id="GO:0042162">
    <property type="term" value="F:telomeric DNA binding"/>
    <property type="evidence" value="ECO:0007669"/>
    <property type="project" value="TreeGrafter"/>
</dbReference>
<dbReference type="InterPro" id="IPR011990">
    <property type="entry name" value="TPR-like_helical_dom_sf"/>
</dbReference>